<dbReference type="InterPro" id="IPR025714">
    <property type="entry name" value="Methyltranfer_dom"/>
</dbReference>
<keyword evidence="2" id="KW-0547">Nucleotide-binding</keyword>
<dbReference type="CDD" id="cd02440">
    <property type="entry name" value="AdoMet_MTases"/>
    <property type="match status" value="1"/>
</dbReference>
<dbReference type="Gene3D" id="3.40.50.300">
    <property type="entry name" value="P-loop containing nucleotide triphosphate hydrolases"/>
    <property type="match status" value="1"/>
</dbReference>
<dbReference type="SUPFAM" id="SSF53335">
    <property type="entry name" value="S-adenosyl-L-methionine-dependent methyltransferases"/>
    <property type="match status" value="1"/>
</dbReference>
<evidence type="ECO:0000256" key="1">
    <source>
        <dbReference type="ARBA" id="ARBA00022448"/>
    </source>
</evidence>
<feature type="domain" description="ABC transporter" evidence="4">
    <location>
        <begin position="310"/>
        <end position="519"/>
    </location>
</feature>
<dbReference type="Gene3D" id="3.40.50.150">
    <property type="entry name" value="Vaccinia Virus protein VP39"/>
    <property type="match status" value="1"/>
</dbReference>
<dbReference type="SUPFAM" id="SSF52540">
    <property type="entry name" value="P-loop containing nucleoside triphosphate hydrolases"/>
    <property type="match status" value="1"/>
</dbReference>
<name>A0A1G7MQ79_9BACT</name>
<reference evidence="6" key="1">
    <citation type="submission" date="2016-10" db="EMBL/GenBank/DDBJ databases">
        <authorList>
            <person name="Varghese N."/>
            <person name="Submissions S."/>
        </authorList>
    </citation>
    <scope>NUCLEOTIDE SEQUENCE [LARGE SCALE GENOMIC DNA]</scope>
    <source>
        <strain evidence="6">DSM 25329</strain>
    </source>
</reference>
<evidence type="ECO:0000256" key="2">
    <source>
        <dbReference type="ARBA" id="ARBA00022741"/>
    </source>
</evidence>
<dbReference type="RefSeq" id="WP_090153749.1">
    <property type="nucleotide sequence ID" value="NZ_FNAN01000011.1"/>
</dbReference>
<dbReference type="PANTHER" id="PTHR43553">
    <property type="entry name" value="HEAVY METAL TRANSPORTER"/>
    <property type="match status" value="1"/>
</dbReference>
<keyword evidence="6" id="KW-1185">Reference proteome</keyword>
<evidence type="ECO:0000256" key="3">
    <source>
        <dbReference type="ARBA" id="ARBA00022840"/>
    </source>
</evidence>
<evidence type="ECO:0000259" key="4">
    <source>
        <dbReference type="PROSITE" id="PS50893"/>
    </source>
</evidence>
<dbReference type="GO" id="GO:0016887">
    <property type="term" value="F:ATP hydrolysis activity"/>
    <property type="evidence" value="ECO:0007669"/>
    <property type="project" value="InterPro"/>
</dbReference>
<dbReference type="Pfam" id="PF13847">
    <property type="entry name" value="Methyltransf_31"/>
    <property type="match status" value="1"/>
</dbReference>
<sequence length="520" mass="59090">MNPEQREAAKEKRKEYWTNKYDQKNTNWSKHLHFAIFPDSKVTPEGFDDGLILNTELAAAEIVGRSSIYHLARGAKILDFGCGTGDLVFRLATILKDSECHGIDLSPTAIEIAQKDAEDNGLQKRVTFTSGGVEELNKLNPEFYDIIICRDMFYLLQHDEQQLLISRAKKALRPTGLFFLCDLTVFEEQAENIKQDLLERQSGGIPITWNFQDDEIRFSIQKTFESEGFFMVSKPSVFQNSVSGSYQIAADKIGEEESPEKDAYIRLSNLANQKQTDKKSKTGYVTLPYVKFFFSPKYKSNTGASDNISLNLKRDFEYPVPGDQPKLILREGKYQLPKNEWILIIGKSGIGKSTLLNLLSGMLSSRFVEVWNKPDTQFYLRQSPILIDQISVEDNISLYSKDKQLVNKVLTNLGLGRELRNRRTGQRLSGGEKQRVALGQALASNPDLLLLDEPCTGLDKVIKYQFFSLIKGLFNEQKKQQGSLICVDHDYHIVESFFDSIYEMNNGNLYLIKAKNETAS</sequence>
<dbReference type="InterPro" id="IPR027417">
    <property type="entry name" value="P-loop_NTPase"/>
</dbReference>
<dbReference type="PROSITE" id="PS50893">
    <property type="entry name" value="ABC_TRANSPORTER_2"/>
    <property type="match status" value="1"/>
</dbReference>
<accession>A0A1G7MQ79</accession>
<dbReference type="Pfam" id="PF00005">
    <property type="entry name" value="ABC_tran"/>
    <property type="match status" value="1"/>
</dbReference>
<dbReference type="OrthoDB" id="9770553at2"/>
<evidence type="ECO:0000313" key="6">
    <source>
        <dbReference type="Proteomes" id="UP000198748"/>
    </source>
</evidence>
<dbReference type="InterPro" id="IPR003439">
    <property type="entry name" value="ABC_transporter-like_ATP-bd"/>
</dbReference>
<dbReference type="PROSITE" id="PS00211">
    <property type="entry name" value="ABC_TRANSPORTER_1"/>
    <property type="match status" value="1"/>
</dbReference>
<keyword evidence="3" id="KW-0067">ATP-binding</keyword>
<dbReference type="InterPro" id="IPR003593">
    <property type="entry name" value="AAA+_ATPase"/>
</dbReference>
<organism evidence="5 6">
    <name type="scientific">Dyadobacter soli</name>
    <dbReference type="NCBI Taxonomy" id="659014"/>
    <lineage>
        <taxon>Bacteria</taxon>
        <taxon>Pseudomonadati</taxon>
        <taxon>Bacteroidota</taxon>
        <taxon>Cytophagia</taxon>
        <taxon>Cytophagales</taxon>
        <taxon>Spirosomataceae</taxon>
        <taxon>Dyadobacter</taxon>
    </lineage>
</organism>
<dbReference type="GO" id="GO:0005524">
    <property type="term" value="F:ATP binding"/>
    <property type="evidence" value="ECO:0007669"/>
    <property type="project" value="UniProtKB-KW"/>
</dbReference>
<dbReference type="InterPro" id="IPR017871">
    <property type="entry name" value="ABC_transporter-like_CS"/>
</dbReference>
<evidence type="ECO:0000313" key="5">
    <source>
        <dbReference type="EMBL" id="SDF63935.1"/>
    </source>
</evidence>
<dbReference type="GO" id="GO:0042626">
    <property type="term" value="F:ATPase-coupled transmembrane transporter activity"/>
    <property type="evidence" value="ECO:0007669"/>
    <property type="project" value="TreeGrafter"/>
</dbReference>
<dbReference type="GO" id="GO:0043190">
    <property type="term" value="C:ATP-binding cassette (ABC) transporter complex"/>
    <property type="evidence" value="ECO:0007669"/>
    <property type="project" value="TreeGrafter"/>
</dbReference>
<protein>
    <submittedName>
        <fullName evidence="5">ABC-type Mn2+/Zn2+ transport system, ATPase component</fullName>
    </submittedName>
</protein>
<dbReference type="STRING" id="659014.SAMN04487996_111343"/>
<keyword evidence="1" id="KW-0813">Transport</keyword>
<dbReference type="EMBL" id="FNAN01000011">
    <property type="protein sequence ID" value="SDF63935.1"/>
    <property type="molecule type" value="Genomic_DNA"/>
</dbReference>
<proteinExistence type="predicted"/>
<dbReference type="InterPro" id="IPR029063">
    <property type="entry name" value="SAM-dependent_MTases_sf"/>
</dbReference>
<dbReference type="SMART" id="SM00382">
    <property type="entry name" value="AAA"/>
    <property type="match status" value="1"/>
</dbReference>
<dbReference type="InterPro" id="IPR050095">
    <property type="entry name" value="ECF_ABC_transporter_ATP-bd"/>
</dbReference>
<dbReference type="Proteomes" id="UP000198748">
    <property type="component" value="Unassembled WGS sequence"/>
</dbReference>
<gene>
    <name evidence="5" type="ORF">SAMN04487996_111343</name>
</gene>
<dbReference type="AlphaFoldDB" id="A0A1G7MQ79"/>